<evidence type="ECO:0000256" key="2">
    <source>
        <dbReference type="ARBA" id="ARBA00022603"/>
    </source>
</evidence>
<dbReference type="InterPro" id="IPR029063">
    <property type="entry name" value="SAM-dependent_MTases_sf"/>
</dbReference>
<dbReference type="Gene3D" id="3.40.50.150">
    <property type="entry name" value="Vaccinia Virus protein VP39"/>
    <property type="match status" value="2"/>
</dbReference>
<dbReference type="PANTHER" id="PTHR10867:SF44">
    <property type="entry name" value="NICOTINAMIDE N-METHYLTRANSFERASE ISOFORM X2"/>
    <property type="match status" value="1"/>
</dbReference>
<evidence type="ECO:0000313" key="6">
    <source>
        <dbReference type="Proteomes" id="UP001181693"/>
    </source>
</evidence>
<keyword evidence="3" id="KW-0808">Transferase</keyword>
<dbReference type="GO" id="GO:0005829">
    <property type="term" value="C:cytosol"/>
    <property type="evidence" value="ECO:0007669"/>
    <property type="project" value="TreeGrafter"/>
</dbReference>
<dbReference type="InterPro" id="IPR000940">
    <property type="entry name" value="NNMT_TEMT_trans"/>
</dbReference>
<evidence type="ECO:0000256" key="3">
    <source>
        <dbReference type="ARBA" id="ARBA00022679"/>
    </source>
</evidence>
<dbReference type="PANTHER" id="PTHR10867">
    <property type="entry name" value="NNMT/PNMT/TEMT FAMILY MEMBER"/>
    <property type="match status" value="1"/>
</dbReference>
<organism evidence="5 6">
    <name type="scientific">Pyxicephalus adspersus</name>
    <name type="common">African bullfrog</name>
    <dbReference type="NCBI Taxonomy" id="30357"/>
    <lineage>
        <taxon>Eukaryota</taxon>
        <taxon>Metazoa</taxon>
        <taxon>Chordata</taxon>
        <taxon>Craniata</taxon>
        <taxon>Vertebrata</taxon>
        <taxon>Euteleostomi</taxon>
        <taxon>Amphibia</taxon>
        <taxon>Batrachia</taxon>
        <taxon>Anura</taxon>
        <taxon>Neobatrachia</taxon>
        <taxon>Ranoidea</taxon>
        <taxon>Pyxicephalidae</taxon>
        <taxon>Pyxicephalinae</taxon>
        <taxon>Pyxicephalus</taxon>
    </lineage>
</organism>
<gene>
    <name evidence="5" type="ORF">GDO54_003962</name>
</gene>
<dbReference type="GO" id="GO:0008170">
    <property type="term" value="F:N-methyltransferase activity"/>
    <property type="evidence" value="ECO:0007669"/>
    <property type="project" value="TreeGrafter"/>
</dbReference>
<dbReference type="SUPFAM" id="SSF53335">
    <property type="entry name" value="S-adenosyl-L-methionine-dependent methyltransferases"/>
    <property type="match status" value="1"/>
</dbReference>
<accession>A0AAV3A3B9</accession>
<proteinExistence type="inferred from homology"/>
<dbReference type="AlphaFoldDB" id="A0AAV3A3B9"/>
<dbReference type="EMBL" id="DYDO01000011">
    <property type="protein sequence ID" value="DBA16583.1"/>
    <property type="molecule type" value="Genomic_DNA"/>
</dbReference>
<protein>
    <submittedName>
        <fullName evidence="5">Uncharacterized protein</fullName>
    </submittedName>
</protein>
<dbReference type="Pfam" id="PF01234">
    <property type="entry name" value="NNMT_PNMT_TEMT"/>
    <property type="match status" value="1"/>
</dbReference>
<sequence length="178" mass="20226">MDSSNAKIYSNVHYFDSRKHLDTFFSGKVHPDLAYDTIVFPMEKLRQAIEQGLIKGDSLIDISVGGILHLLYAVCDFFKQITVLKFNEGCVMEVTKWLYTRTGAYDWSHMMSILPNLKGYFLVGTEKHHIFSCDENLVSKVLTGEGFTILQSEVLQSKHKSDLVDHKATMFLIAQRGA</sequence>
<keyword evidence="2" id="KW-0489">Methyltransferase</keyword>
<comment type="similarity">
    <text evidence="1">Belongs to the class I-like SAM-binding methyltransferase superfamily. NNMT/PNMT/TEMT family.</text>
</comment>
<evidence type="ECO:0000256" key="1">
    <source>
        <dbReference type="ARBA" id="ARBA00007996"/>
    </source>
</evidence>
<keyword evidence="6" id="KW-1185">Reference proteome</keyword>
<comment type="caution">
    <text evidence="5">The sequence shown here is derived from an EMBL/GenBank/DDBJ whole genome shotgun (WGS) entry which is preliminary data.</text>
</comment>
<reference evidence="5" key="1">
    <citation type="thesis" date="2020" institute="ProQuest LLC" country="789 East Eisenhower Parkway, Ann Arbor, MI, USA">
        <title>Comparative Genomics and Chromosome Evolution.</title>
        <authorList>
            <person name="Mudd A.B."/>
        </authorList>
    </citation>
    <scope>NUCLEOTIDE SEQUENCE</scope>
    <source>
        <strain evidence="5">1538</strain>
        <tissue evidence="5">Blood</tissue>
    </source>
</reference>
<keyword evidence="4" id="KW-0949">S-adenosyl-L-methionine</keyword>
<dbReference type="GO" id="GO:0032259">
    <property type="term" value="P:methylation"/>
    <property type="evidence" value="ECO:0007669"/>
    <property type="project" value="UniProtKB-KW"/>
</dbReference>
<evidence type="ECO:0000313" key="5">
    <source>
        <dbReference type="EMBL" id="DBA16583.1"/>
    </source>
</evidence>
<dbReference type="Proteomes" id="UP001181693">
    <property type="component" value="Unassembled WGS sequence"/>
</dbReference>
<dbReference type="PROSITE" id="PS51681">
    <property type="entry name" value="SAM_MT_NNMT_PNMT_TEMT"/>
    <property type="match status" value="1"/>
</dbReference>
<evidence type="ECO:0000256" key="4">
    <source>
        <dbReference type="ARBA" id="ARBA00022691"/>
    </source>
</evidence>
<name>A0AAV3A3B9_PYXAD</name>